<dbReference type="EMBL" id="JANSHE010003380">
    <property type="protein sequence ID" value="KAJ2986320.1"/>
    <property type="molecule type" value="Genomic_DNA"/>
</dbReference>
<comment type="caution">
    <text evidence="1">The sequence shown here is derived from an EMBL/GenBank/DDBJ whole genome shotgun (WGS) entry which is preliminary data.</text>
</comment>
<gene>
    <name evidence="1" type="ORF">NUW54_g9814</name>
</gene>
<evidence type="ECO:0000313" key="1">
    <source>
        <dbReference type="EMBL" id="KAJ2986320.1"/>
    </source>
</evidence>
<sequence length="404" mass="45752">MFLPASPCAHGAARRYVPLSVLTVASYTNPLGRDRCWQGPALPRTSSTSSSGSGSSTTERGGQSRRRPPGSGNTHQFHGDESGYVNAQIGVLMLRKLDGVCQTVQSQTEAVKAMIESNQRFQEGVMALLQNLVGNAPAAMPAHSAASVGARAPKKTTPTEGSDRIVEQRIARVRGMPEAESVEEQRRRHLNRLKARVRNHIDTLLHHSDSSLLPIQFPTLTEEEVTAYSRGDWVPNEFRVDFVRPWKKFSLNKEARESAVTTFLLKVAGGAFLTNPTPEDLLTRETVGDMIDVYMKRLRRLYRKAQNPPSEERKDEIKRRACQVARMHTSYRDRRFVIIYYGQTRHKALFERMSAVNMSEDETDGESVEHPPVYRIVIAEWQSEELRQFLWTLDALYREYWAHA</sequence>
<keyword evidence="2" id="KW-1185">Reference proteome</keyword>
<dbReference type="Proteomes" id="UP001144978">
    <property type="component" value="Unassembled WGS sequence"/>
</dbReference>
<protein>
    <submittedName>
        <fullName evidence="1">Uncharacterized protein</fullName>
    </submittedName>
</protein>
<accession>A0ACC1P3A9</accession>
<name>A0ACC1P3A9_9APHY</name>
<proteinExistence type="predicted"/>
<evidence type="ECO:0000313" key="2">
    <source>
        <dbReference type="Proteomes" id="UP001144978"/>
    </source>
</evidence>
<organism evidence="1 2">
    <name type="scientific">Trametes sanguinea</name>
    <dbReference type="NCBI Taxonomy" id="158606"/>
    <lineage>
        <taxon>Eukaryota</taxon>
        <taxon>Fungi</taxon>
        <taxon>Dikarya</taxon>
        <taxon>Basidiomycota</taxon>
        <taxon>Agaricomycotina</taxon>
        <taxon>Agaricomycetes</taxon>
        <taxon>Polyporales</taxon>
        <taxon>Polyporaceae</taxon>
        <taxon>Trametes</taxon>
    </lineage>
</organism>
<reference evidence="1" key="1">
    <citation type="submission" date="2022-08" db="EMBL/GenBank/DDBJ databases">
        <title>Genome Sequence of Pycnoporus sanguineus.</title>
        <authorList>
            <person name="Buettner E."/>
        </authorList>
    </citation>
    <scope>NUCLEOTIDE SEQUENCE</scope>
    <source>
        <strain evidence="1">CG-C14</strain>
    </source>
</reference>